<dbReference type="GO" id="GO:0010073">
    <property type="term" value="P:meristem maintenance"/>
    <property type="evidence" value="ECO:0007669"/>
    <property type="project" value="InterPro"/>
</dbReference>
<evidence type="ECO:0000259" key="1">
    <source>
        <dbReference type="Pfam" id="PF10536"/>
    </source>
</evidence>
<dbReference type="InterPro" id="IPR044824">
    <property type="entry name" value="MAIN-like"/>
</dbReference>
<dbReference type="Proteomes" id="UP000593568">
    <property type="component" value="Unassembled WGS sequence"/>
</dbReference>
<protein>
    <recommendedName>
        <fullName evidence="1">Aminotransferase-like plant mobile domain-containing protein</fullName>
    </recommendedName>
</protein>
<evidence type="ECO:0000313" key="2">
    <source>
        <dbReference type="EMBL" id="MBA0772095.1"/>
    </source>
</evidence>
<organism evidence="2 3">
    <name type="scientific">Gossypium trilobum</name>
    <dbReference type="NCBI Taxonomy" id="34281"/>
    <lineage>
        <taxon>Eukaryota</taxon>
        <taxon>Viridiplantae</taxon>
        <taxon>Streptophyta</taxon>
        <taxon>Embryophyta</taxon>
        <taxon>Tracheophyta</taxon>
        <taxon>Spermatophyta</taxon>
        <taxon>Magnoliopsida</taxon>
        <taxon>eudicotyledons</taxon>
        <taxon>Gunneridae</taxon>
        <taxon>Pentapetalae</taxon>
        <taxon>rosids</taxon>
        <taxon>malvids</taxon>
        <taxon>Malvales</taxon>
        <taxon>Malvaceae</taxon>
        <taxon>Malvoideae</taxon>
        <taxon>Gossypium</taxon>
    </lineage>
</organism>
<sequence>PIDRVLQYFIHNLPGPLSPLIEIYLREVGFWHVANIGQGCKFDLKLISAFVERWRPERHTFHLPCGECTIILEDVQLQFGLLVDGSVLTGSAQSTDWGAICYDLLGVISDIIYGSWMDMSWLRETFLVVGDDSTKVQRRLPLTATIMGSISLFIFTSSSGPPIYILTRKKVEPFAELWGNTYRSSRYTTSIRPTISTIDSVALDVLDDGHKIDLRRSDMHWPLFHSKYIEMWENQYDNIPIHEPNIILELACDPDYIPWFRIHGKPYLLSEEERRRQICVERERRGPLNLRTRDGEASP</sequence>
<proteinExistence type="predicted"/>
<dbReference type="PANTHER" id="PTHR46033:SF8">
    <property type="entry name" value="PROTEIN MAINTENANCE OF MERISTEMS-LIKE"/>
    <property type="match status" value="1"/>
</dbReference>
<gene>
    <name evidence="2" type="ORF">Gotri_007532</name>
</gene>
<evidence type="ECO:0000313" key="3">
    <source>
        <dbReference type="Proteomes" id="UP000593568"/>
    </source>
</evidence>
<feature type="non-terminal residue" evidence="2">
    <location>
        <position position="1"/>
    </location>
</feature>
<comment type="caution">
    <text evidence="2">The sequence shown here is derived from an EMBL/GenBank/DDBJ whole genome shotgun (WGS) entry which is preliminary data.</text>
</comment>
<reference evidence="2 3" key="1">
    <citation type="journal article" date="2019" name="Genome Biol. Evol.">
        <title>Insights into the evolution of the New World diploid cottons (Gossypium, subgenus Houzingenia) based on genome sequencing.</title>
        <authorList>
            <person name="Grover C.E."/>
            <person name="Arick M.A. 2nd"/>
            <person name="Thrash A."/>
            <person name="Conover J.L."/>
            <person name="Sanders W.S."/>
            <person name="Peterson D.G."/>
            <person name="Frelichowski J.E."/>
            <person name="Scheffler J.A."/>
            <person name="Scheffler B.E."/>
            <person name="Wendel J.F."/>
        </authorList>
    </citation>
    <scope>NUCLEOTIDE SEQUENCE [LARGE SCALE GENOMIC DNA]</scope>
    <source>
        <strain evidence="2">8</strain>
        <tissue evidence="2">Leaf</tissue>
    </source>
</reference>
<accession>A0A7J9EHY1</accession>
<feature type="domain" description="Aminotransferase-like plant mobile" evidence="1">
    <location>
        <begin position="40"/>
        <end position="163"/>
    </location>
</feature>
<dbReference type="EMBL" id="JABEZW010000008">
    <property type="protein sequence ID" value="MBA0772095.1"/>
    <property type="molecule type" value="Genomic_DNA"/>
</dbReference>
<keyword evidence="3" id="KW-1185">Reference proteome</keyword>
<dbReference type="AlphaFoldDB" id="A0A7J9EHY1"/>
<dbReference type="PANTHER" id="PTHR46033">
    <property type="entry name" value="PROTEIN MAIN-LIKE 2"/>
    <property type="match status" value="1"/>
</dbReference>
<name>A0A7J9EHY1_9ROSI</name>
<dbReference type="Pfam" id="PF10536">
    <property type="entry name" value="PMD"/>
    <property type="match status" value="1"/>
</dbReference>
<dbReference type="InterPro" id="IPR019557">
    <property type="entry name" value="AminoTfrase-like_pln_mobile"/>
</dbReference>